<reference evidence="1" key="2">
    <citation type="submission" date="2008-12" db="EMBL/GenBank/DDBJ databases">
        <title>Improved gene annotation of the rice (Oryza sativa) genomes.</title>
        <authorList>
            <person name="Wang J."/>
            <person name="Li R."/>
            <person name="Fan W."/>
            <person name="Huang Q."/>
            <person name="Zhang J."/>
            <person name="Zhou Y."/>
            <person name="Hu Y."/>
            <person name="Zi S."/>
            <person name="Li J."/>
            <person name="Ni P."/>
            <person name="Zheng H."/>
            <person name="Zhang Y."/>
            <person name="Zhao M."/>
            <person name="Hao Q."/>
            <person name="McDermott J."/>
            <person name="Samudrala R."/>
            <person name="Kristiansen K."/>
            <person name="Wong G.K.-S."/>
        </authorList>
    </citation>
    <scope>NUCLEOTIDE SEQUENCE</scope>
</reference>
<organism evidence="1">
    <name type="scientific">Oryza sativa subsp. japonica</name>
    <name type="common">Rice</name>
    <dbReference type="NCBI Taxonomy" id="39947"/>
    <lineage>
        <taxon>Eukaryota</taxon>
        <taxon>Viridiplantae</taxon>
        <taxon>Streptophyta</taxon>
        <taxon>Embryophyta</taxon>
        <taxon>Tracheophyta</taxon>
        <taxon>Spermatophyta</taxon>
        <taxon>Magnoliopsida</taxon>
        <taxon>Liliopsida</taxon>
        <taxon>Poales</taxon>
        <taxon>Poaceae</taxon>
        <taxon>BOP clade</taxon>
        <taxon>Oryzoideae</taxon>
        <taxon>Oryzeae</taxon>
        <taxon>Oryzinae</taxon>
        <taxon>Oryza</taxon>
        <taxon>Oryza sativa</taxon>
    </lineage>
</organism>
<evidence type="ECO:0000313" key="1">
    <source>
        <dbReference type="EMBL" id="EAZ41706.1"/>
    </source>
</evidence>
<gene>
    <name evidence="1" type="ORF">OsJ_26242</name>
</gene>
<dbReference type="AlphaFoldDB" id="A3BQ67"/>
<reference evidence="1" key="1">
    <citation type="journal article" date="2005" name="PLoS Biol.">
        <title>The genomes of Oryza sativa: a history of duplications.</title>
        <authorList>
            <person name="Yu J."/>
            <person name="Wang J."/>
            <person name="Lin W."/>
            <person name="Li S."/>
            <person name="Li H."/>
            <person name="Zhou J."/>
            <person name="Ni P."/>
            <person name="Dong W."/>
            <person name="Hu S."/>
            <person name="Zeng C."/>
            <person name="Zhang J."/>
            <person name="Zhang Y."/>
            <person name="Li R."/>
            <person name="Xu Z."/>
            <person name="Li S."/>
            <person name="Li X."/>
            <person name="Zheng H."/>
            <person name="Cong L."/>
            <person name="Lin L."/>
            <person name="Yin J."/>
            <person name="Geng J."/>
            <person name="Li G."/>
            <person name="Shi J."/>
            <person name="Liu J."/>
            <person name="Lv H."/>
            <person name="Li J."/>
            <person name="Wang J."/>
            <person name="Deng Y."/>
            <person name="Ran L."/>
            <person name="Shi X."/>
            <person name="Wang X."/>
            <person name="Wu Q."/>
            <person name="Li C."/>
            <person name="Ren X."/>
            <person name="Wang J."/>
            <person name="Wang X."/>
            <person name="Li D."/>
            <person name="Liu D."/>
            <person name="Zhang X."/>
            <person name="Ji Z."/>
            <person name="Zhao W."/>
            <person name="Sun Y."/>
            <person name="Zhang Z."/>
            <person name="Bao J."/>
            <person name="Han Y."/>
            <person name="Dong L."/>
            <person name="Ji J."/>
            <person name="Chen P."/>
            <person name="Wu S."/>
            <person name="Liu J."/>
            <person name="Xiao Y."/>
            <person name="Bu D."/>
            <person name="Tan J."/>
            <person name="Yang L."/>
            <person name="Ye C."/>
            <person name="Zhang J."/>
            <person name="Xu J."/>
            <person name="Zhou Y."/>
            <person name="Yu Y."/>
            <person name="Zhang B."/>
            <person name="Zhuang S."/>
            <person name="Wei H."/>
            <person name="Liu B."/>
            <person name="Lei M."/>
            <person name="Yu H."/>
            <person name="Li Y."/>
            <person name="Xu H."/>
            <person name="Wei S."/>
            <person name="He X."/>
            <person name="Fang L."/>
            <person name="Zhang Z."/>
            <person name="Zhang Y."/>
            <person name="Huang X."/>
            <person name="Su Z."/>
            <person name="Tong W."/>
            <person name="Li J."/>
            <person name="Tong Z."/>
            <person name="Li S."/>
            <person name="Ye J."/>
            <person name="Wang L."/>
            <person name="Fang L."/>
            <person name="Lei T."/>
            <person name="Chen C."/>
            <person name="Chen H."/>
            <person name="Xu Z."/>
            <person name="Li H."/>
            <person name="Huang H."/>
            <person name="Zhang F."/>
            <person name="Xu H."/>
            <person name="Li N."/>
            <person name="Zhao C."/>
            <person name="Li S."/>
            <person name="Dong L."/>
            <person name="Huang Y."/>
            <person name="Li L."/>
            <person name="Xi Y."/>
            <person name="Qi Q."/>
            <person name="Li W."/>
            <person name="Zhang B."/>
            <person name="Hu W."/>
            <person name="Zhang Y."/>
            <person name="Tian X."/>
            <person name="Jiao Y."/>
            <person name="Liang X."/>
            <person name="Jin J."/>
            <person name="Gao L."/>
            <person name="Zheng W."/>
            <person name="Hao B."/>
            <person name="Liu S."/>
            <person name="Wang W."/>
            <person name="Yuan L."/>
            <person name="Cao M."/>
            <person name="McDermott J."/>
            <person name="Samudrala R."/>
            <person name="Wang J."/>
            <person name="Wong G.K."/>
            <person name="Yang H."/>
        </authorList>
    </citation>
    <scope>NUCLEOTIDE SEQUENCE [LARGE SCALE GENOMIC DNA]</scope>
</reference>
<name>A3BQ67_ORYSJ</name>
<sequence>MVYEAAVASAARSHEHQVRKEKKLKQIGCSILWAFRRIYPTASSASGKK</sequence>
<proteinExistence type="predicted"/>
<dbReference type="Proteomes" id="UP000007752">
    <property type="component" value="Chromosome 8"/>
</dbReference>
<protein>
    <submittedName>
        <fullName evidence="1">Uncharacterized protein</fullName>
    </submittedName>
</protein>
<dbReference type="EMBL" id="CM000145">
    <property type="protein sequence ID" value="EAZ41706.1"/>
    <property type="molecule type" value="Genomic_DNA"/>
</dbReference>
<accession>A3BQ67</accession>